<dbReference type="RefSeq" id="WP_032119452.1">
    <property type="nucleotide sequence ID" value="NZ_JACOOO010000025.1"/>
</dbReference>
<proteinExistence type="predicted"/>
<evidence type="ECO:0000313" key="4">
    <source>
        <dbReference type="Proteomes" id="UP000596929"/>
    </source>
</evidence>
<accession>A0ABR7DE82</accession>
<feature type="domain" description="CAAX prenyl protease 2/Lysostaphin resistance protein A-like" evidence="2">
    <location>
        <begin position="143"/>
        <end position="234"/>
    </location>
</feature>
<feature type="transmembrane region" description="Helical" evidence="1">
    <location>
        <begin position="21"/>
        <end position="41"/>
    </location>
</feature>
<gene>
    <name evidence="3" type="ORF">H8S20_12250</name>
</gene>
<evidence type="ECO:0000313" key="3">
    <source>
        <dbReference type="EMBL" id="MBC5629662.1"/>
    </source>
</evidence>
<keyword evidence="1" id="KW-0472">Membrane</keyword>
<feature type="transmembrane region" description="Helical" evidence="1">
    <location>
        <begin position="104"/>
        <end position="126"/>
    </location>
</feature>
<evidence type="ECO:0000259" key="2">
    <source>
        <dbReference type="Pfam" id="PF02517"/>
    </source>
</evidence>
<feature type="transmembrane region" description="Helical" evidence="1">
    <location>
        <begin position="271"/>
        <end position="290"/>
    </location>
</feature>
<dbReference type="Proteomes" id="UP000596929">
    <property type="component" value="Unassembled WGS sequence"/>
</dbReference>
<feature type="transmembrane region" description="Helical" evidence="1">
    <location>
        <begin position="198"/>
        <end position="216"/>
    </location>
</feature>
<dbReference type="Pfam" id="PF02517">
    <property type="entry name" value="Rce1-like"/>
    <property type="match status" value="1"/>
</dbReference>
<dbReference type="PANTHER" id="PTHR39430">
    <property type="entry name" value="MEMBRANE-ASSOCIATED PROTEASE-RELATED"/>
    <property type="match status" value="1"/>
</dbReference>
<protein>
    <submittedName>
        <fullName evidence="3">CPBP family intramembrane metalloprotease</fullName>
    </submittedName>
</protein>
<keyword evidence="4" id="KW-1185">Reference proteome</keyword>
<dbReference type="InterPro" id="IPR003675">
    <property type="entry name" value="Rce1/LyrA-like_dom"/>
</dbReference>
<feature type="transmembrane region" description="Helical" evidence="1">
    <location>
        <begin position="61"/>
        <end position="84"/>
    </location>
</feature>
<dbReference type="PANTHER" id="PTHR39430:SF1">
    <property type="entry name" value="PROTEASE"/>
    <property type="match status" value="1"/>
</dbReference>
<keyword evidence="3" id="KW-0645">Protease</keyword>
<feature type="transmembrane region" description="Helical" evidence="1">
    <location>
        <begin position="176"/>
        <end position="192"/>
    </location>
</feature>
<feature type="transmembrane region" description="Helical" evidence="1">
    <location>
        <begin position="138"/>
        <end position="155"/>
    </location>
</feature>
<organism evidence="3 4">
    <name type="scientific">Clostridium hominis</name>
    <dbReference type="NCBI Taxonomy" id="2763036"/>
    <lineage>
        <taxon>Bacteria</taxon>
        <taxon>Bacillati</taxon>
        <taxon>Bacillota</taxon>
        <taxon>Clostridia</taxon>
        <taxon>Eubacteriales</taxon>
        <taxon>Clostridiaceae</taxon>
        <taxon>Clostridium</taxon>
    </lineage>
</organism>
<keyword evidence="1" id="KW-1133">Transmembrane helix</keyword>
<dbReference type="EMBL" id="JACOOO010000025">
    <property type="protein sequence ID" value="MBC5629662.1"/>
    <property type="molecule type" value="Genomic_DNA"/>
</dbReference>
<comment type="caution">
    <text evidence="3">The sequence shown here is derived from an EMBL/GenBank/DDBJ whole genome shotgun (WGS) entry which is preliminary data.</text>
</comment>
<keyword evidence="1" id="KW-0812">Transmembrane</keyword>
<keyword evidence="3" id="KW-0378">Hydrolase</keyword>
<reference evidence="3 4" key="1">
    <citation type="submission" date="2020-08" db="EMBL/GenBank/DDBJ databases">
        <title>Genome public.</title>
        <authorList>
            <person name="Liu C."/>
            <person name="Sun Q."/>
        </authorList>
    </citation>
    <scope>NUCLEOTIDE SEQUENCE [LARGE SCALE GENOMIC DNA]</scope>
    <source>
        <strain evidence="3 4">NSJ-6</strain>
    </source>
</reference>
<dbReference type="GO" id="GO:0008237">
    <property type="term" value="F:metallopeptidase activity"/>
    <property type="evidence" value="ECO:0007669"/>
    <property type="project" value="UniProtKB-KW"/>
</dbReference>
<name>A0ABR7DE82_9CLOT</name>
<sequence>MRMFKNKYGEVRSGWKISLTLILMFALMNVVSIFVGIILGIVVSTKGDIVELSAIENSPLFFSIAIILQNLALIASSMIIWKAFEKKRITFMGLTNLKEGYKELGVGLLLGAVTITIVGVVLLLIGEVRLVNSLSKPNISYELFSGLIAFIAVGFGEEIFGRAYCMSVLKQARNKYIILGGSAVIFAAMHLGNSGISLLALINLFLVGILFGYMFMKSGNVWMPIGFHITWNYFQGYVLGFQVSGNDVMGIYQLDNIGNSFFNGGTFGPEGGIIVTVILIITFIIVGAYYKDKNIDDFLNYKM</sequence>
<evidence type="ECO:0000256" key="1">
    <source>
        <dbReference type="SAM" id="Phobius"/>
    </source>
</evidence>
<keyword evidence="3" id="KW-0482">Metalloprotease</keyword>